<dbReference type="GO" id="GO:0006071">
    <property type="term" value="P:glycerol metabolic process"/>
    <property type="evidence" value="ECO:0007669"/>
    <property type="project" value="TreeGrafter"/>
</dbReference>
<name>A0A6A0HA63_HYAAZ</name>
<feature type="domain" description="Carbohydrate kinase FGGY N-terminal" evidence="5">
    <location>
        <begin position="65"/>
        <end position="197"/>
    </location>
</feature>
<evidence type="ECO:0000259" key="5">
    <source>
        <dbReference type="Pfam" id="PF00370"/>
    </source>
</evidence>
<dbReference type="GO" id="GO:0050277">
    <property type="term" value="F:sedoheptulokinase activity"/>
    <property type="evidence" value="ECO:0007669"/>
    <property type="project" value="TreeGrafter"/>
</dbReference>
<feature type="non-terminal residue" evidence="6">
    <location>
        <position position="401"/>
    </location>
</feature>
<organism evidence="6">
    <name type="scientific">Hyalella azteca</name>
    <name type="common">Amphipod</name>
    <dbReference type="NCBI Taxonomy" id="294128"/>
    <lineage>
        <taxon>Eukaryota</taxon>
        <taxon>Metazoa</taxon>
        <taxon>Ecdysozoa</taxon>
        <taxon>Arthropoda</taxon>
        <taxon>Crustacea</taxon>
        <taxon>Multicrustacea</taxon>
        <taxon>Malacostraca</taxon>
        <taxon>Eumalacostraca</taxon>
        <taxon>Peracarida</taxon>
        <taxon>Amphipoda</taxon>
        <taxon>Senticaudata</taxon>
        <taxon>Talitrida</taxon>
        <taxon>Talitroidea</taxon>
        <taxon>Hyalellidae</taxon>
        <taxon>Hyalella</taxon>
    </lineage>
</organism>
<proteinExistence type="inferred from homology"/>
<gene>
    <name evidence="6" type="ORF">HAZT_HAZT005859</name>
</gene>
<reference evidence="6" key="3">
    <citation type="submission" date="2019-06" db="EMBL/GenBank/DDBJ databases">
        <authorList>
            <person name="Poynton C."/>
            <person name="Hasenbein S."/>
            <person name="Benoit J.B."/>
            <person name="Sepulveda M.S."/>
            <person name="Poelchau M.F."/>
            <person name="Murali S.C."/>
            <person name="Chen S."/>
            <person name="Glastad K.M."/>
            <person name="Werren J.H."/>
            <person name="Vineis J.H."/>
            <person name="Bowen J.L."/>
            <person name="Friedrich M."/>
            <person name="Jones J."/>
            <person name="Robertson H.M."/>
            <person name="Feyereisen R."/>
            <person name="Mechler-Hickson A."/>
            <person name="Mathers N."/>
            <person name="Lee C.E."/>
            <person name="Colbourne J.K."/>
            <person name="Biales A."/>
            <person name="Johnston J.S."/>
            <person name="Wellborn G.A."/>
            <person name="Rosendale A.J."/>
            <person name="Cridge A.G."/>
            <person name="Munoz-Torres M.C."/>
            <person name="Bain P.A."/>
            <person name="Manny A.R."/>
            <person name="Major K.M."/>
            <person name="Lambert F.N."/>
            <person name="Vulpe C.D."/>
            <person name="Tuck P."/>
            <person name="Blalock B.J."/>
            <person name="Lin Y.-Y."/>
            <person name="Smith M.E."/>
            <person name="Ochoa-Acuna H."/>
            <person name="Chen M.-J.M."/>
            <person name="Childers C.P."/>
            <person name="Qu J."/>
            <person name="Dugan S."/>
            <person name="Lee S.L."/>
            <person name="Chao H."/>
            <person name="Dinh H."/>
            <person name="Han Y."/>
            <person name="Doddapaneni H."/>
            <person name="Worley K.C."/>
            <person name="Muzny D.M."/>
            <person name="Gibbs R.A."/>
            <person name="Richards S."/>
        </authorList>
    </citation>
    <scope>NUCLEOTIDE SEQUENCE</scope>
    <source>
        <strain evidence="6">HAZT.00-mixed</strain>
        <tissue evidence="6">Whole organism</tissue>
    </source>
</reference>
<dbReference type="Pfam" id="PF00370">
    <property type="entry name" value="FGGY_N"/>
    <property type="match status" value="1"/>
</dbReference>
<dbReference type="InterPro" id="IPR043129">
    <property type="entry name" value="ATPase_NBD"/>
</dbReference>
<protein>
    <recommendedName>
        <fullName evidence="5">Carbohydrate kinase FGGY N-terminal domain-containing protein</fullName>
    </recommendedName>
</protein>
<reference evidence="6" key="1">
    <citation type="submission" date="2014-08" db="EMBL/GenBank/DDBJ databases">
        <authorList>
            <person name="Murali S."/>
            <person name="Richards S."/>
            <person name="Bandaranaike D."/>
            <person name="Bellair M."/>
            <person name="Blankenburg K."/>
            <person name="Chao H."/>
            <person name="Dinh H."/>
            <person name="Doddapaneni H."/>
            <person name="Dugan-Rocha S."/>
            <person name="Elkadiri S."/>
            <person name="Gnanaolivu R."/>
            <person name="Hughes D."/>
            <person name="Lee S."/>
            <person name="Li M."/>
            <person name="Ming W."/>
            <person name="Munidasa M."/>
            <person name="Muniz J."/>
            <person name="Nguyen L."/>
            <person name="Osuji N."/>
            <person name="Pu L.-L."/>
            <person name="Puazo M."/>
            <person name="Skinner E."/>
            <person name="Qu C."/>
            <person name="Quiroz J."/>
            <person name="Raj R."/>
            <person name="Weissenberger G."/>
            <person name="Xin Y."/>
            <person name="Zou X."/>
            <person name="Han Y."/>
            <person name="Worley K."/>
            <person name="Muzny D."/>
            <person name="Gibbs R."/>
        </authorList>
    </citation>
    <scope>NUCLEOTIDE SEQUENCE</scope>
    <source>
        <strain evidence="6">HAZT.00-mixed</strain>
        <tissue evidence="6">Whole organism</tissue>
    </source>
</reference>
<keyword evidence="3" id="KW-0418">Kinase</keyword>
<evidence type="ECO:0000256" key="2">
    <source>
        <dbReference type="ARBA" id="ARBA00022679"/>
    </source>
</evidence>
<dbReference type="InterPro" id="IPR018484">
    <property type="entry name" value="FGGY_N"/>
</dbReference>
<dbReference type="AlphaFoldDB" id="A0A6A0HA63"/>
<comment type="caution">
    <text evidence="6">The sequence shown here is derived from an EMBL/GenBank/DDBJ whole genome shotgun (WGS) entry which is preliminary data.</text>
</comment>
<sequence length="401" mass="43776">MSAVQLCISRLPRDQLRKVKKVATCGQMHGCMMWKQGDAWFQKPDSDSRTYICRYETKNVSYLYTWQDNRCSPEFLSSLPTPRSHQPLATGYGCATLLWFSKYRPLELSKYDRAGTIHDFFVAMLCGLEHPVMSVQNAAAWGYFDAAAKTWNTDILSAAGLPLELLPTVVESGEVAGELTSNWYAIPKGTPVIASLGQICIQLIQLCAANQATDVTSDDGVRPVYGRPILERSRFSQRRQCFGRLPKIWERTLTLGAACCEEPEPASTSSDAPADKDSPCSDHMAGGTRGRETLMVITPTVFGERHSPEVNGSASNIRCGNLKLGQVMRALCKGIVANLHSMMPRSVLLDAGVTRIVGGGSALTRNPLLLQELQALYDLPVTLDSRGDAAIGAAIAAIRSD</sequence>
<dbReference type="PANTHER" id="PTHR10196">
    <property type="entry name" value="SUGAR KINASE"/>
    <property type="match status" value="1"/>
</dbReference>
<dbReference type="EMBL" id="JQDR03004728">
    <property type="protein sequence ID" value="KAA0201875.1"/>
    <property type="molecule type" value="Genomic_DNA"/>
</dbReference>
<evidence type="ECO:0000256" key="3">
    <source>
        <dbReference type="ARBA" id="ARBA00022777"/>
    </source>
</evidence>
<evidence type="ECO:0000256" key="4">
    <source>
        <dbReference type="SAM" id="MobiDB-lite"/>
    </source>
</evidence>
<dbReference type="Gene3D" id="3.30.420.40">
    <property type="match status" value="2"/>
</dbReference>
<dbReference type="CDD" id="cd07777">
    <property type="entry name" value="ASKHA_NBD_FGGY_SHK"/>
    <property type="match status" value="1"/>
</dbReference>
<dbReference type="GO" id="GO:0005829">
    <property type="term" value="C:cytosol"/>
    <property type="evidence" value="ECO:0007669"/>
    <property type="project" value="TreeGrafter"/>
</dbReference>
<reference evidence="6" key="2">
    <citation type="journal article" date="2018" name="Environ. Sci. Technol.">
        <title>The Toxicogenome of Hyalella azteca: A Model for Sediment Ecotoxicology and Evolutionary Toxicology.</title>
        <authorList>
            <person name="Poynton H.C."/>
            <person name="Hasenbein S."/>
            <person name="Benoit J.B."/>
            <person name="Sepulveda M.S."/>
            <person name="Poelchau M.F."/>
            <person name="Hughes D.S.T."/>
            <person name="Murali S.C."/>
            <person name="Chen S."/>
            <person name="Glastad K.M."/>
            <person name="Goodisman M.A.D."/>
            <person name="Werren J.H."/>
            <person name="Vineis J.H."/>
            <person name="Bowen J.L."/>
            <person name="Friedrich M."/>
            <person name="Jones J."/>
            <person name="Robertson H.M."/>
            <person name="Feyereisen R."/>
            <person name="Mechler-Hickson A."/>
            <person name="Mathers N."/>
            <person name="Lee C.E."/>
            <person name="Colbourne J.K."/>
            <person name="Biales A."/>
            <person name="Johnston J.S."/>
            <person name="Wellborn G.A."/>
            <person name="Rosendale A.J."/>
            <person name="Cridge A.G."/>
            <person name="Munoz-Torres M.C."/>
            <person name="Bain P.A."/>
            <person name="Manny A.R."/>
            <person name="Major K.M."/>
            <person name="Lambert F.N."/>
            <person name="Vulpe C.D."/>
            <person name="Tuck P."/>
            <person name="Blalock B.J."/>
            <person name="Lin Y.Y."/>
            <person name="Smith M.E."/>
            <person name="Ochoa-Acuna H."/>
            <person name="Chen M.M."/>
            <person name="Childers C.P."/>
            <person name="Qu J."/>
            <person name="Dugan S."/>
            <person name="Lee S.L."/>
            <person name="Chao H."/>
            <person name="Dinh H."/>
            <person name="Han Y."/>
            <person name="Doddapaneni H."/>
            <person name="Worley K.C."/>
            <person name="Muzny D.M."/>
            <person name="Gibbs R.A."/>
            <person name="Richards S."/>
        </authorList>
    </citation>
    <scope>NUCLEOTIDE SEQUENCE</scope>
    <source>
        <strain evidence="6">HAZT.00-mixed</strain>
        <tissue evidence="6">Whole organism</tissue>
    </source>
</reference>
<dbReference type="SUPFAM" id="SSF53067">
    <property type="entry name" value="Actin-like ATPase domain"/>
    <property type="match status" value="2"/>
</dbReference>
<feature type="region of interest" description="Disordered" evidence="4">
    <location>
        <begin position="264"/>
        <end position="289"/>
    </location>
</feature>
<dbReference type="Proteomes" id="UP000711488">
    <property type="component" value="Unassembled WGS sequence"/>
</dbReference>
<evidence type="ECO:0000256" key="1">
    <source>
        <dbReference type="ARBA" id="ARBA00009156"/>
    </source>
</evidence>
<keyword evidence="2" id="KW-0808">Transferase</keyword>
<dbReference type="PANTHER" id="PTHR10196:SF67">
    <property type="entry name" value="SEDOHEPTULOKINASE"/>
    <property type="match status" value="1"/>
</dbReference>
<accession>A0A6A0HA63</accession>
<evidence type="ECO:0000313" key="6">
    <source>
        <dbReference type="EMBL" id="KAA0201875.1"/>
    </source>
</evidence>
<comment type="similarity">
    <text evidence="1">Belongs to the FGGY kinase family.</text>
</comment>
<dbReference type="OrthoDB" id="10264182at2759"/>